<dbReference type="Pfam" id="PF01975">
    <property type="entry name" value="SurE"/>
    <property type="match status" value="1"/>
</dbReference>
<feature type="chain" id="PRO_5004550216" description="Survival protein SurE-like phosphatase/nucleotidase domain-containing protein" evidence="4">
    <location>
        <begin position="24"/>
        <end position="313"/>
    </location>
</feature>
<evidence type="ECO:0000259" key="5">
    <source>
        <dbReference type="Pfam" id="PF01975"/>
    </source>
</evidence>
<organism evidence="6 7">
    <name type="scientific">Fomitopsis schrenkii</name>
    <name type="common">Brown rot fungus</name>
    <dbReference type="NCBI Taxonomy" id="2126942"/>
    <lineage>
        <taxon>Eukaryota</taxon>
        <taxon>Fungi</taxon>
        <taxon>Dikarya</taxon>
        <taxon>Basidiomycota</taxon>
        <taxon>Agaricomycotina</taxon>
        <taxon>Agaricomycetes</taxon>
        <taxon>Polyporales</taxon>
        <taxon>Fomitopsis</taxon>
    </lineage>
</organism>
<dbReference type="SUPFAM" id="SSF64167">
    <property type="entry name" value="SurE-like"/>
    <property type="match status" value="1"/>
</dbReference>
<evidence type="ECO:0000313" key="6">
    <source>
        <dbReference type="EMBL" id="EPT02498.1"/>
    </source>
</evidence>
<dbReference type="STRING" id="743788.S8ECZ6"/>
<dbReference type="GO" id="GO:0046872">
    <property type="term" value="F:metal ion binding"/>
    <property type="evidence" value="ECO:0007669"/>
    <property type="project" value="UniProtKB-KW"/>
</dbReference>
<dbReference type="HOGENOM" id="CLU_045192_0_1_1"/>
<feature type="domain" description="Survival protein SurE-like phosphatase/nucleotidase" evidence="5">
    <location>
        <begin position="33"/>
        <end position="234"/>
    </location>
</feature>
<keyword evidence="4" id="KW-0732">Signal</keyword>
<dbReference type="PANTHER" id="PTHR30457:SF0">
    <property type="entry name" value="PHOSPHATASE, PUTATIVE (AFU_ORTHOLOGUE AFUA_4G01070)-RELATED"/>
    <property type="match status" value="1"/>
</dbReference>
<dbReference type="GO" id="GO:0008252">
    <property type="term" value="F:nucleotidase activity"/>
    <property type="evidence" value="ECO:0007669"/>
    <property type="project" value="InterPro"/>
</dbReference>
<keyword evidence="3" id="KW-0378">Hydrolase</keyword>
<keyword evidence="2" id="KW-0479">Metal-binding</keyword>
<dbReference type="InParanoid" id="S8ECZ6"/>
<dbReference type="InterPro" id="IPR030048">
    <property type="entry name" value="SurE"/>
</dbReference>
<dbReference type="InterPro" id="IPR036523">
    <property type="entry name" value="SurE-like_sf"/>
</dbReference>
<gene>
    <name evidence="6" type="ORF">FOMPIDRAFT_1118121</name>
</gene>
<evidence type="ECO:0000256" key="2">
    <source>
        <dbReference type="ARBA" id="ARBA00022723"/>
    </source>
</evidence>
<reference evidence="6 7" key="1">
    <citation type="journal article" date="2012" name="Science">
        <title>The Paleozoic origin of enzymatic lignin decomposition reconstructed from 31 fungal genomes.</title>
        <authorList>
            <person name="Floudas D."/>
            <person name="Binder M."/>
            <person name="Riley R."/>
            <person name="Barry K."/>
            <person name="Blanchette R.A."/>
            <person name="Henrissat B."/>
            <person name="Martinez A.T."/>
            <person name="Otillar R."/>
            <person name="Spatafora J.W."/>
            <person name="Yadav J.S."/>
            <person name="Aerts A."/>
            <person name="Benoit I."/>
            <person name="Boyd A."/>
            <person name="Carlson A."/>
            <person name="Copeland A."/>
            <person name="Coutinho P.M."/>
            <person name="de Vries R.P."/>
            <person name="Ferreira P."/>
            <person name="Findley K."/>
            <person name="Foster B."/>
            <person name="Gaskell J."/>
            <person name="Glotzer D."/>
            <person name="Gorecki P."/>
            <person name="Heitman J."/>
            <person name="Hesse C."/>
            <person name="Hori C."/>
            <person name="Igarashi K."/>
            <person name="Jurgens J.A."/>
            <person name="Kallen N."/>
            <person name="Kersten P."/>
            <person name="Kohler A."/>
            <person name="Kuees U."/>
            <person name="Kumar T.K.A."/>
            <person name="Kuo A."/>
            <person name="LaButti K."/>
            <person name="Larrondo L.F."/>
            <person name="Lindquist E."/>
            <person name="Ling A."/>
            <person name="Lombard V."/>
            <person name="Lucas S."/>
            <person name="Lundell T."/>
            <person name="Martin R."/>
            <person name="McLaughlin D.J."/>
            <person name="Morgenstern I."/>
            <person name="Morin E."/>
            <person name="Murat C."/>
            <person name="Nagy L.G."/>
            <person name="Nolan M."/>
            <person name="Ohm R.A."/>
            <person name="Patyshakuliyeva A."/>
            <person name="Rokas A."/>
            <person name="Ruiz-Duenas F.J."/>
            <person name="Sabat G."/>
            <person name="Salamov A."/>
            <person name="Samejima M."/>
            <person name="Schmutz J."/>
            <person name="Slot J.C."/>
            <person name="St John F."/>
            <person name="Stenlid J."/>
            <person name="Sun H."/>
            <person name="Sun S."/>
            <person name="Syed K."/>
            <person name="Tsang A."/>
            <person name="Wiebenga A."/>
            <person name="Young D."/>
            <person name="Pisabarro A."/>
            <person name="Eastwood D.C."/>
            <person name="Martin F."/>
            <person name="Cullen D."/>
            <person name="Grigoriev I.V."/>
            <person name="Hibbett D.S."/>
        </authorList>
    </citation>
    <scope>NUCLEOTIDE SEQUENCE</scope>
    <source>
        <strain evidence="7">FP-58527</strain>
    </source>
</reference>
<proteinExistence type="inferred from homology"/>
<comment type="similarity">
    <text evidence="1">Belongs to the SurE nucleotidase family.</text>
</comment>
<name>S8ECZ6_FOMSC</name>
<feature type="signal peptide" evidence="4">
    <location>
        <begin position="1"/>
        <end position="23"/>
    </location>
</feature>
<evidence type="ECO:0000256" key="3">
    <source>
        <dbReference type="ARBA" id="ARBA00022801"/>
    </source>
</evidence>
<dbReference type="EMBL" id="KE504135">
    <property type="protein sequence ID" value="EPT02498.1"/>
    <property type="molecule type" value="Genomic_DNA"/>
</dbReference>
<dbReference type="Proteomes" id="UP000015241">
    <property type="component" value="Unassembled WGS sequence"/>
</dbReference>
<protein>
    <recommendedName>
        <fullName evidence="5">Survival protein SurE-like phosphatase/nucleotidase domain-containing protein</fullName>
    </recommendedName>
</protein>
<dbReference type="InterPro" id="IPR002828">
    <property type="entry name" value="SurE-like_Pase/nucleotidase"/>
</dbReference>
<evidence type="ECO:0000313" key="7">
    <source>
        <dbReference type="Proteomes" id="UP000015241"/>
    </source>
</evidence>
<accession>S8ECZ6</accession>
<dbReference type="PANTHER" id="PTHR30457">
    <property type="entry name" value="5'-NUCLEOTIDASE SURE"/>
    <property type="match status" value="1"/>
</dbReference>
<dbReference type="eggNOG" id="ENOG502RXS5">
    <property type="taxonomic scope" value="Eukaryota"/>
</dbReference>
<dbReference type="OrthoDB" id="4018688at2759"/>
<evidence type="ECO:0000256" key="1">
    <source>
        <dbReference type="ARBA" id="ARBA00011062"/>
    </source>
</evidence>
<dbReference type="AlphaFoldDB" id="S8ECZ6"/>
<sequence length="313" mass="32748">MFRSQIVVALLSLAASFFSVVDAQNSNGNATLVISNDDGWATAQIRAQFEALSDANYDVILSAPAVNQSGKGSQTTTPEVLTTPCQFDTCPVGSPAHGFNASDPRLNYVNAYPVDSANYGIQVLSPQHFGSSPDFLVSGPNIGPNIGIFTQLSGTVGAASAASLQGIPATAFSGVSGAQVSYTTLTSDPDANSTRSARIYAALTAHFVDTLFNSGDATLPQQVIANVNYAAIDECSSPDDYKWVFTRNRRDSSAMDVETCGSDHLPSEAEVVLGKGCYISVSAISAVTKTDVDATTQAAVLAQLQELPFSCYN</sequence>
<dbReference type="Gene3D" id="3.40.1210.10">
    <property type="entry name" value="Survival protein SurE-like phosphatase/nucleotidase"/>
    <property type="match status" value="1"/>
</dbReference>
<evidence type="ECO:0000256" key="4">
    <source>
        <dbReference type="SAM" id="SignalP"/>
    </source>
</evidence>
<keyword evidence="7" id="KW-1185">Reference proteome</keyword>